<organism evidence="2 3">
    <name type="scientific">Bosea lathyri</name>
    <dbReference type="NCBI Taxonomy" id="1036778"/>
    <lineage>
        <taxon>Bacteria</taxon>
        <taxon>Pseudomonadati</taxon>
        <taxon>Pseudomonadota</taxon>
        <taxon>Alphaproteobacteria</taxon>
        <taxon>Hyphomicrobiales</taxon>
        <taxon>Boseaceae</taxon>
        <taxon>Bosea</taxon>
    </lineage>
</organism>
<proteinExistence type="predicted"/>
<protein>
    <submittedName>
        <fullName evidence="2">Uncharacterized protein</fullName>
    </submittedName>
</protein>
<reference evidence="2 3" key="1">
    <citation type="submission" date="2016-10" db="EMBL/GenBank/DDBJ databases">
        <authorList>
            <person name="de Groot N.N."/>
        </authorList>
    </citation>
    <scope>NUCLEOTIDE SEQUENCE [LARGE SCALE GENOMIC DNA]</scope>
    <source>
        <strain evidence="2 3">DSM 26656</strain>
    </source>
</reference>
<dbReference type="RefSeq" id="WP_103872722.1">
    <property type="nucleotide sequence ID" value="NZ_FNUY01000004.1"/>
</dbReference>
<dbReference type="OrthoDB" id="7679074at2"/>
<evidence type="ECO:0000313" key="3">
    <source>
        <dbReference type="Proteomes" id="UP000236743"/>
    </source>
</evidence>
<dbReference type="Proteomes" id="UP000236743">
    <property type="component" value="Unassembled WGS sequence"/>
</dbReference>
<accession>A0A1H5Z781</accession>
<evidence type="ECO:0000313" key="2">
    <source>
        <dbReference type="EMBL" id="SEG32132.1"/>
    </source>
</evidence>
<dbReference type="EMBL" id="FNUY01000004">
    <property type="protein sequence ID" value="SEG32132.1"/>
    <property type="molecule type" value="Genomic_DNA"/>
</dbReference>
<keyword evidence="3" id="KW-1185">Reference proteome</keyword>
<evidence type="ECO:0000256" key="1">
    <source>
        <dbReference type="SAM" id="SignalP"/>
    </source>
</evidence>
<name>A0A1H5Z781_9HYPH</name>
<sequence length="115" mass="12757">MKRVKLAAAGLTALAGLLAAESSVAQFERSRRSVSADRPTLIYSYWNCRTGIIQAVNGEAEKGRITTREATQKRCGNRTQPVIEVIYTPPANFRGEDDVYIHSGNGQKRIYLTVR</sequence>
<feature type="chain" id="PRO_5009291285" evidence="1">
    <location>
        <begin position="26"/>
        <end position="115"/>
    </location>
</feature>
<gene>
    <name evidence="2" type="ORF">SAMN04488115_104291</name>
</gene>
<feature type="signal peptide" evidence="1">
    <location>
        <begin position="1"/>
        <end position="25"/>
    </location>
</feature>
<keyword evidence="1" id="KW-0732">Signal</keyword>
<dbReference type="AlphaFoldDB" id="A0A1H5Z781"/>